<gene>
    <name evidence="1" type="ORF">ACFQ1S_37840</name>
</gene>
<name>A0ABW3MN14_9PSEU</name>
<reference evidence="2" key="1">
    <citation type="journal article" date="2019" name="Int. J. Syst. Evol. Microbiol.">
        <title>The Global Catalogue of Microorganisms (GCM) 10K type strain sequencing project: providing services to taxonomists for standard genome sequencing and annotation.</title>
        <authorList>
            <consortium name="The Broad Institute Genomics Platform"/>
            <consortium name="The Broad Institute Genome Sequencing Center for Infectious Disease"/>
            <person name="Wu L."/>
            <person name="Ma J."/>
        </authorList>
    </citation>
    <scope>NUCLEOTIDE SEQUENCE [LARGE SCALE GENOMIC DNA]</scope>
    <source>
        <strain evidence="2">JCM 31486</strain>
    </source>
</reference>
<feature type="non-terminal residue" evidence="1">
    <location>
        <position position="1"/>
    </location>
</feature>
<keyword evidence="2" id="KW-1185">Reference proteome</keyword>
<protein>
    <submittedName>
        <fullName evidence="1">Uncharacterized protein</fullName>
    </submittedName>
</protein>
<accession>A0ABW3MN14</accession>
<comment type="caution">
    <text evidence="1">The sequence shown here is derived from an EMBL/GenBank/DDBJ whole genome shotgun (WGS) entry which is preliminary data.</text>
</comment>
<dbReference type="Proteomes" id="UP001597045">
    <property type="component" value="Unassembled WGS sequence"/>
</dbReference>
<proteinExistence type="predicted"/>
<dbReference type="EMBL" id="JBHTIS010003167">
    <property type="protein sequence ID" value="MFD1050885.1"/>
    <property type="molecule type" value="Genomic_DNA"/>
</dbReference>
<evidence type="ECO:0000313" key="2">
    <source>
        <dbReference type="Proteomes" id="UP001597045"/>
    </source>
</evidence>
<evidence type="ECO:0000313" key="1">
    <source>
        <dbReference type="EMBL" id="MFD1050885.1"/>
    </source>
</evidence>
<sequence length="216" mass="23260">TPAVALNDDGTLVEVHQSQNASTLWYHVGHLDANGEITWSASSQYDNGVLPTVAFTGTGTLREIHKSQSNSQNWTWTGVLNANSVSWSGNAKTSLARYDKTRSGVVSVWTGADGATSADTLRYSTDQVTGDRIRYQQTAFDEFQDGDSAELKQGALFYAAPATSSSFIVSARQAGKVVRGWDFDSASDATNPLANYPATNQPYSGWYTSLTANAVR</sequence>
<organism evidence="1 2">
    <name type="scientific">Kibdelosporangium lantanae</name>
    <dbReference type="NCBI Taxonomy" id="1497396"/>
    <lineage>
        <taxon>Bacteria</taxon>
        <taxon>Bacillati</taxon>
        <taxon>Actinomycetota</taxon>
        <taxon>Actinomycetes</taxon>
        <taxon>Pseudonocardiales</taxon>
        <taxon>Pseudonocardiaceae</taxon>
        <taxon>Kibdelosporangium</taxon>
    </lineage>
</organism>